<comment type="caution">
    <text evidence="1">The sequence shown here is derived from an EMBL/GenBank/DDBJ whole genome shotgun (WGS) entry which is preliminary data.</text>
</comment>
<sequence>MIEPGTLAPAVTEGLRLRFTTGSPAMPGTAADAGAAKAGTTTNPAAAAAIRRTAIRRTWWGWGVMGLLVQFEWCMGGVSTGGTGAEYTPPQGKRLHAVGRAPMQARVRPKWTAGSIAAVRR</sequence>
<reference evidence="2" key="1">
    <citation type="journal article" date="2019" name="Int. J. Syst. Evol. Microbiol.">
        <title>The Global Catalogue of Microorganisms (GCM) 10K type strain sequencing project: providing services to taxonomists for standard genome sequencing and annotation.</title>
        <authorList>
            <consortium name="The Broad Institute Genomics Platform"/>
            <consortium name="The Broad Institute Genome Sequencing Center for Infectious Disease"/>
            <person name="Wu L."/>
            <person name="Ma J."/>
        </authorList>
    </citation>
    <scope>NUCLEOTIDE SEQUENCE [LARGE SCALE GENOMIC DNA]</scope>
    <source>
        <strain evidence="2">JCM 16001</strain>
    </source>
</reference>
<protein>
    <submittedName>
        <fullName evidence="1">Uncharacterized protein</fullName>
    </submittedName>
</protein>
<proteinExistence type="predicted"/>
<evidence type="ECO:0000313" key="1">
    <source>
        <dbReference type="EMBL" id="GAA1675886.1"/>
    </source>
</evidence>
<gene>
    <name evidence="1" type="ORF">GCM10009830_23170</name>
</gene>
<dbReference type="Proteomes" id="UP001499851">
    <property type="component" value="Unassembled WGS sequence"/>
</dbReference>
<name>A0ABP4SNU5_9ACTN</name>
<accession>A0ABP4SNU5</accession>
<dbReference type="EMBL" id="BAAAQF010000007">
    <property type="protein sequence ID" value="GAA1675886.1"/>
    <property type="molecule type" value="Genomic_DNA"/>
</dbReference>
<keyword evidence="2" id="KW-1185">Reference proteome</keyword>
<organism evidence="1 2">
    <name type="scientific">Glycomyces endophyticus</name>
    <dbReference type="NCBI Taxonomy" id="480996"/>
    <lineage>
        <taxon>Bacteria</taxon>
        <taxon>Bacillati</taxon>
        <taxon>Actinomycetota</taxon>
        <taxon>Actinomycetes</taxon>
        <taxon>Glycomycetales</taxon>
        <taxon>Glycomycetaceae</taxon>
        <taxon>Glycomyces</taxon>
    </lineage>
</organism>
<evidence type="ECO:0000313" key="2">
    <source>
        <dbReference type="Proteomes" id="UP001499851"/>
    </source>
</evidence>